<dbReference type="EMBL" id="AP018248">
    <property type="protein sequence ID" value="BAY96686.1"/>
    <property type="molecule type" value="Genomic_DNA"/>
</dbReference>
<evidence type="ECO:0000259" key="1">
    <source>
        <dbReference type="Pfam" id="PF00931"/>
    </source>
</evidence>
<sequence>MATDGSARMEDDFIEAKNYWELEKLYVDLASAKGKALTPVEKKFLRGLLCGCSPAEIAKVVYQSGSSSTVRVYLSNGLYKYIEEMLSNQAGDSVKVKTWSRVTQLLEKAGYKKGWFHLQPVISSIKTNRDRDFDLSAHKSTLTQHSDAAINTTMFHGRTQELTQVQAWILQERCRLVTILGMGGIGKTAFSVKLVEEIQEEFEYVIWRSLNFAPPIELLLEQLIQVISPNSHQNIPETLESKIWQLVDGLRACRCLIVFDAWDAILASSTGIKNNHKSQISQIRYRQEYQGYGELIKRLGDIEHKSCIVLNSREKPQEIAALEGERLPIRSFKLSGLTQQESILILKTKGLTHKSTSDECSALLERYAGNPLFIKLAATTIQELFAGNISEFIAQETVIFGEIRAILDEQFHRLSQIEKYLLYWLSLHPSFVSIRQLQKDTVLPGLSPLTSQRLILEAMELLQKRSLIEKQASRFSLSPVLIEYLVERLIEENLNLTRGKDSYLSMSQTILTENLKNFIRDNCLNGDLNL</sequence>
<protein>
    <submittedName>
        <fullName evidence="2">WD-40 repeat-containing protein</fullName>
    </submittedName>
</protein>
<feature type="domain" description="NB-ARC" evidence="1">
    <location>
        <begin position="159"/>
        <end position="267"/>
    </location>
</feature>
<dbReference type="Proteomes" id="UP000218785">
    <property type="component" value="Chromosome"/>
</dbReference>
<evidence type="ECO:0000313" key="2">
    <source>
        <dbReference type="EMBL" id="BAY96686.1"/>
    </source>
</evidence>
<dbReference type="KEGG" id="ttq:NIES37_06210"/>
<keyword evidence="3" id="KW-1185">Reference proteome</keyword>
<name>A0A1Z4MT95_9CYAN</name>
<dbReference type="RefSeq" id="WP_096573862.1">
    <property type="nucleotide sequence ID" value="NZ_CAWNJS010000001.1"/>
</dbReference>
<gene>
    <name evidence="2" type="ORF">NIES37_06210</name>
</gene>
<accession>A0A1Z4MT95</accession>
<dbReference type="Gene3D" id="3.40.50.300">
    <property type="entry name" value="P-loop containing nucleotide triphosphate hydrolases"/>
    <property type="match status" value="1"/>
</dbReference>
<dbReference type="Pfam" id="PF00931">
    <property type="entry name" value="NB-ARC"/>
    <property type="match status" value="1"/>
</dbReference>
<dbReference type="PANTHER" id="PTHR47691:SF3">
    <property type="entry name" value="HTH-TYPE TRANSCRIPTIONAL REGULATOR RV0890C-RELATED"/>
    <property type="match status" value="1"/>
</dbReference>
<dbReference type="InterPro" id="IPR002182">
    <property type="entry name" value="NB-ARC"/>
</dbReference>
<dbReference type="AlphaFoldDB" id="A0A1Z4MT95"/>
<dbReference type="SUPFAM" id="SSF52540">
    <property type="entry name" value="P-loop containing nucleoside triphosphate hydrolases"/>
    <property type="match status" value="1"/>
</dbReference>
<proteinExistence type="predicted"/>
<dbReference type="PANTHER" id="PTHR47691">
    <property type="entry name" value="REGULATOR-RELATED"/>
    <property type="match status" value="1"/>
</dbReference>
<evidence type="ECO:0000313" key="3">
    <source>
        <dbReference type="Proteomes" id="UP000218785"/>
    </source>
</evidence>
<dbReference type="GO" id="GO:0043531">
    <property type="term" value="F:ADP binding"/>
    <property type="evidence" value="ECO:0007669"/>
    <property type="project" value="InterPro"/>
</dbReference>
<dbReference type="InterPro" id="IPR027417">
    <property type="entry name" value="P-loop_NTPase"/>
</dbReference>
<organism evidence="2 3">
    <name type="scientific">Tolypothrix tenuis PCC 7101</name>
    <dbReference type="NCBI Taxonomy" id="231146"/>
    <lineage>
        <taxon>Bacteria</taxon>
        <taxon>Bacillati</taxon>
        <taxon>Cyanobacteriota</taxon>
        <taxon>Cyanophyceae</taxon>
        <taxon>Nostocales</taxon>
        <taxon>Tolypothrichaceae</taxon>
        <taxon>Tolypothrix</taxon>
    </lineage>
</organism>
<reference evidence="2 3" key="1">
    <citation type="submission" date="2017-06" db="EMBL/GenBank/DDBJ databases">
        <title>Genome sequencing of cyanobaciteial culture collection at National Institute for Environmental Studies (NIES).</title>
        <authorList>
            <person name="Hirose Y."/>
            <person name="Shimura Y."/>
            <person name="Fujisawa T."/>
            <person name="Nakamura Y."/>
            <person name="Kawachi M."/>
        </authorList>
    </citation>
    <scope>NUCLEOTIDE SEQUENCE [LARGE SCALE GENOMIC DNA]</scope>
    <source>
        <strain evidence="2 3">NIES-37</strain>
    </source>
</reference>